<evidence type="ECO:0000256" key="1">
    <source>
        <dbReference type="SAM" id="Coils"/>
    </source>
</evidence>
<feature type="region of interest" description="Disordered" evidence="2">
    <location>
        <begin position="365"/>
        <end position="384"/>
    </location>
</feature>
<feature type="compositionally biased region" description="Basic and acidic residues" evidence="2">
    <location>
        <begin position="414"/>
        <end position="423"/>
    </location>
</feature>
<dbReference type="STRING" id="8167.A0A484DNV5"/>
<dbReference type="GO" id="GO:0005813">
    <property type="term" value="C:centrosome"/>
    <property type="evidence" value="ECO:0007669"/>
    <property type="project" value="TreeGrafter"/>
</dbReference>
<accession>A0A484DNV5</accession>
<feature type="compositionally biased region" description="Polar residues" evidence="2">
    <location>
        <begin position="770"/>
        <end position="786"/>
    </location>
</feature>
<dbReference type="EMBL" id="SCKG01000002">
    <property type="protein sequence ID" value="TDH16440.1"/>
    <property type="molecule type" value="Genomic_DNA"/>
</dbReference>
<dbReference type="Gene3D" id="1.10.287.1490">
    <property type="match status" value="1"/>
</dbReference>
<reference evidence="3 4" key="1">
    <citation type="submission" date="2019-01" db="EMBL/GenBank/DDBJ databases">
        <title>A chromosome-scale genome assembly of the yellow perch, Perca flavescens.</title>
        <authorList>
            <person name="Feron R."/>
            <person name="Morvezen R."/>
            <person name="Bestin A."/>
            <person name="Haffray P."/>
            <person name="Klopp C."/>
            <person name="Zahm M."/>
            <person name="Cabau C."/>
            <person name="Roques C."/>
            <person name="Donnadieu C."/>
            <person name="Bouchez O."/>
            <person name="Christie M."/>
            <person name="Larson W."/>
            <person name="Guiguen Y."/>
        </authorList>
    </citation>
    <scope>NUCLEOTIDE SEQUENCE [LARGE SCALE GENOMIC DNA]</scope>
    <source>
        <strain evidence="3">YP-PL-M2</strain>
        <tissue evidence="3">Blood</tissue>
    </source>
</reference>
<feature type="coiled-coil region" evidence="1">
    <location>
        <begin position="608"/>
        <end position="656"/>
    </location>
</feature>
<evidence type="ECO:0008006" key="5">
    <source>
        <dbReference type="Google" id="ProtNLM"/>
    </source>
</evidence>
<feature type="compositionally biased region" description="Polar residues" evidence="2">
    <location>
        <begin position="831"/>
        <end position="841"/>
    </location>
</feature>
<feature type="region of interest" description="Disordered" evidence="2">
    <location>
        <begin position="760"/>
        <end position="869"/>
    </location>
</feature>
<evidence type="ECO:0000256" key="2">
    <source>
        <dbReference type="SAM" id="MobiDB-lite"/>
    </source>
</evidence>
<dbReference type="PANTHER" id="PTHR18957">
    <property type="entry name" value="CENTLEIN"/>
    <property type="match status" value="1"/>
</dbReference>
<comment type="caution">
    <text evidence="3">The sequence shown here is derived from an EMBL/GenBank/DDBJ whole genome shotgun (WGS) entry which is preliminary data.</text>
</comment>
<evidence type="ECO:0000313" key="3">
    <source>
        <dbReference type="EMBL" id="TDH16440.1"/>
    </source>
</evidence>
<feature type="coiled-coil region" evidence="1">
    <location>
        <begin position="1027"/>
        <end position="1159"/>
    </location>
</feature>
<organism evidence="3 4">
    <name type="scientific">Perca flavescens</name>
    <name type="common">American yellow perch</name>
    <name type="synonym">Morone flavescens</name>
    <dbReference type="NCBI Taxonomy" id="8167"/>
    <lineage>
        <taxon>Eukaryota</taxon>
        <taxon>Metazoa</taxon>
        <taxon>Chordata</taxon>
        <taxon>Craniata</taxon>
        <taxon>Vertebrata</taxon>
        <taxon>Euteleostomi</taxon>
        <taxon>Actinopterygii</taxon>
        <taxon>Neopterygii</taxon>
        <taxon>Teleostei</taxon>
        <taxon>Neoteleostei</taxon>
        <taxon>Acanthomorphata</taxon>
        <taxon>Eupercaria</taxon>
        <taxon>Perciformes</taxon>
        <taxon>Percoidei</taxon>
        <taxon>Percidae</taxon>
        <taxon>Percinae</taxon>
        <taxon>Perca</taxon>
    </lineage>
</organism>
<dbReference type="GO" id="GO:0005814">
    <property type="term" value="C:centriole"/>
    <property type="evidence" value="ECO:0007669"/>
    <property type="project" value="TreeGrafter"/>
</dbReference>
<dbReference type="GO" id="GO:0010457">
    <property type="term" value="P:centriole-centriole cohesion"/>
    <property type="evidence" value="ECO:0007669"/>
    <property type="project" value="TreeGrafter"/>
</dbReference>
<dbReference type="InterPro" id="IPR038810">
    <property type="entry name" value="CNTLN"/>
</dbReference>
<feature type="compositionally biased region" description="Polar residues" evidence="2">
    <location>
        <begin position="797"/>
        <end position="818"/>
    </location>
</feature>
<name>A0A484DNV5_PERFV</name>
<evidence type="ECO:0000313" key="4">
    <source>
        <dbReference type="Proteomes" id="UP000295070"/>
    </source>
</evidence>
<dbReference type="Proteomes" id="UP000295070">
    <property type="component" value="Chromosome 2"/>
</dbReference>
<keyword evidence="1" id="KW-0175">Coiled coil</keyword>
<protein>
    <recommendedName>
        <fullName evidence="5">Centlein</fullName>
    </recommendedName>
</protein>
<dbReference type="SUPFAM" id="SSF57997">
    <property type="entry name" value="Tropomyosin"/>
    <property type="match status" value="1"/>
</dbReference>
<gene>
    <name evidence="3" type="ORF">EPR50_G00018400</name>
</gene>
<feature type="coiled-coil region" evidence="1">
    <location>
        <begin position="92"/>
        <end position="256"/>
    </location>
</feature>
<proteinExistence type="predicted"/>
<sequence length="1324" mass="151791">MTPYVLISAWFGSYRNGQKMSSKDDTRVLVLEEQVKSLSDELMQCQADKEFVWSLWKRLQVANPELTQAVSLVVEREKHKAENKDRKVLEILQSKDYKIQELEQKVTGQQQEINNLVQRRTTVDEESALMKKELTALREQLVNNSQELKEMKTECRRKEEEKRQVVQALEEEKEGLTSRWAALRADLEEKERQANSQRDQGDAAQNRVKELEEELHNAWQELSSLQSHSSSLTAQLSSKEREVAAKEGQLNQLRCEFAEVQTLYRQSTGHAAEQSLLIKQLEGLNLDTQKVLRNQEEAHTADTTSYQRLYKELSQCYQVLVSSEANLRQSHQKLSSLLAQKDEYILQLQAQLQQQEQKQLQQQQQQQQQQQAQHTPLYPSPNRQTNFKAAVSEQVDAAAQRSSPDSDWAPTRGSDPRPEDKTLQQRSTSTVRGQRGAPVQRSRSLSPASTVELASGRRRRAEQRIQDLEGLLQLKIEENEELRRAHDKRRERLCLIQTNYKTVRDQLKGMEKSNGMPGGRMQRAEPWQLRQENSDAVWNELAYLKNLTRKLSIEKAGVEEELDMLRVQAAMDRATVKELHLCLASEHQELLHKVPKERQVKSSTPKKLSVSSERMEQSFKKIEQLERRMVSLEEETEKLREEKEQLLQAKEDLAHNCCRIQASLDHLRTQEAVREEASQAQALAQGERHRSEIMALEGRLAASQKEATKLHHQLLKMRQELGILRAARDFYRNRAAAPVRASGAASNISCKVKFKTTSLRGPLHQHSHRTVSPNQAISWQGRSPSPTKDEWEDMSVDSDSGQEYVDSLNSVTSRTTPYRKQVNRKSYRCSRISNTAAPATKSNRKQPHVLAQDDEQHEPWDRGTRGEKRRWRRKRMLMKTQHCSSSSLQQRIESLQRHIDILRSARKDAVLSARELQRANEKITAQLNSLTEKLCSSKQLTQKLTSDLAGKEQQKKVLEMELEQWRQITLPQQTVPPAPVNAQCSCQCRIMPAPDNPSPQALETDVKQLQTRLKSASAEVTRQVAANKALRGQLQEKEDKLRQLQDKVSHTERDVSMKRQLVEDLKTRLKFLQEMEKSYCGQVEELEKKVKTLSEEATNRKAFVDSLKRRLNVATTEKSKYEASCKKLKEDLEKKEQRMHALQARVGASEQALAALEQTATEQMEGLTQQSSHALDRLQRQLGQAYSQLEQLHSFIKALASEILLDVQEVKQQLMKRRRLRQSNAVAAKGGLSAKSMIKAKSIAASILNMSENDLADIMDTDQGSEARSESPRDQEWLDHLNHILQQKIPSAGQLMEALRVKMKERKVLTEELATLATPVSENA</sequence>
<dbReference type="PANTHER" id="PTHR18957:SF0">
    <property type="entry name" value="CENTLEIN"/>
    <property type="match status" value="1"/>
</dbReference>
<feature type="compositionally biased region" description="Basic and acidic residues" evidence="2">
    <location>
        <begin position="857"/>
        <end position="866"/>
    </location>
</feature>
<feature type="region of interest" description="Disordered" evidence="2">
    <location>
        <begin position="392"/>
        <end position="459"/>
    </location>
</feature>
<feature type="coiled-coil region" evidence="1">
    <location>
        <begin position="885"/>
        <end position="968"/>
    </location>
</feature>
<keyword evidence="4" id="KW-1185">Reference proteome</keyword>